<dbReference type="FunFam" id="3.30.70.1020:FF:000002">
    <property type="entry name" value="Trehalose-6-phosphate synthase 2"/>
    <property type="match status" value="1"/>
</dbReference>
<dbReference type="InterPro" id="IPR006379">
    <property type="entry name" value="HAD-SF_hydro_IIB"/>
</dbReference>
<dbReference type="GO" id="GO:0003825">
    <property type="term" value="F:alpha,alpha-trehalose-phosphate synthase (UDP-forming) activity"/>
    <property type="evidence" value="ECO:0007669"/>
    <property type="project" value="TreeGrafter"/>
</dbReference>
<dbReference type="Gene3D" id="3.40.50.1000">
    <property type="entry name" value="HAD superfamily/HAD-like"/>
    <property type="match status" value="1"/>
</dbReference>
<dbReference type="CDD" id="cd01627">
    <property type="entry name" value="HAD_TPP"/>
    <property type="match status" value="1"/>
</dbReference>
<name>A0A0A1NEQ6_RHIZD</name>
<comment type="similarity">
    <text evidence="1">In the N-terminal section; belongs to the glycosyltransferase 20 family.</text>
</comment>
<sequence>MYNAVNKLKETVIGVRDEEGFKGKIINVVNQLPYSCILNLSNTNQSILDKIKQLKLQKNPFNVYSEITPAHTPTEEHDLNPISHIQRRRSTITVNRTNNWRLTQRRGHSAMYAAIDSLKKDYQTLYIGGTGSIFTDENDPIEVNDINEEERDSLTSLLLSKYDMLPIFVEDKLASGHYEGYSKQVLWPLMHYLMWSDNVDEIAFWQDYVKVNEIFAQEAINHYNDGDIIWVHDYHLFLVPQMIRERLPDARVGLFIHTPFPSSEIFRCLPHRREVLQGILGANLIGLQTYDYARHFTSCCTRLLGYEYTPAGILGQGSLVQIGIYPIGIDLERTRDHCNRPGVEPKAKAIRERYAGKKLIIGRDKLDRVKGVLQKLEAFEIFLDTYPEWRDKVVLIQVTSPGVLDTPDLEKKANEIVARVNSKYGSLEFSPANLFNQHIDRDEYYALLKVADIGLVTPVIDGMNTSSFEYIVAQEGHHSPLILSEFTGTARSMSAAIIVNPWNFNEVARAIAECLSMSEEEKKIKYEQLSQFVTSHTASFWARSLVKGLLDTKKSNWGTTAPLDVSRVKVEYDNSSKRALFFDYDGTLVPIHANPEDAKPSERAIEVLKKLCENPQNVVWVVSGRTQEWLDRYLGHIPNLGLSAEHGCFIKDPQSSTWINTAENLDFSWKDGVKEVFEYYTERTPGSTVEEKECCIVWHYRKADPKFGAFQAMECQNHIEQNFVGKQPIECLPNKMNVEVRHSLINKGSVVNRVVAQNHTIDFVLCVGDDKTDEDMFRTLERIQASGTEVVQFIVIVGSHERKTLAKWRLESSTKFLDLLNLLLQE</sequence>
<dbReference type="SUPFAM" id="SSF56784">
    <property type="entry name" value="HAD-like"/>
    <property type="match status" value="1"/>
</dbReference>
<dbReference type="GO" id="GO:0005992">
    <property type="term" value="P:trehalose biosynthetic process"/>
    <property type="evidence" value="ECO:0007669"/>
    <property type="project" value="InterPro"/>
</dbReference>
<dbReference type="NCBIfam" id="TIGR01484">
    <property type="entry name" value="HAD-SF-IIB"/>
    <property type="match status" value="1"/>
</dbReference>
<dbReference type="AlphaFoldDB" id="A0A0A1NEQ6"/>
<dbReference type="FunFam" id="3.40.50.2000:FF:000036">
    <property type="entry name" value="Alpha,alpha-trehalose-phosphate synthase subunit Tps2"/>
    <property type="match status" value="1"/>
</dbReference>
<dbReference type="NCBIfam" id="TIGR00685">
    <property type="entry name" value="T6PP"/>
    <property type="match status" value="1"/>
</dbReference>
<protein>
    <recommendedName>
        <fullName evidence="5">Glycosyltransferase family 20 protein</fullName>
    </recommendedName>
</protein>
<dbReference type="GO" id="GO:0005946">
    <property type="term" value="C:alpha,alpha-trehalose-phosphate synthase complex (UDP-forming)"/>
    <property type="evidence" value="ECO:0007669"/>
    <property type="project" value="TreeGrafter"/>
</dbReference>
<evidence type="ECO:0000256" key="2">
    <source>
        <dbReference type="ARBA" id="ARBA00006330"/>
    </source>
</evidence>
<dbReference type="NCBIfam" id="NF011071">
    <property type="entry name" value="PRK14501.1"/>
    <property type="match status" value="1"/>
</dbReference>
<proteinExistence type="inferred from homology"/>
<comment type="similarity">
    <text evidence="2">In the C-terminal section; belongs to the trehalose phosphatase family.</text>
</comment>
<organism evidence="3 4">
    <name type="scientific">Rhizopus microsporus</name>
    <dbReference type="NCBI Taxonomy" id="58291"/>
    <lineage>
        <taxon>Eukaryota</taxon>
        <taxon>Fungi</taxon>
        <taxon>Fungi incertae sedis</taxon>
        <taxon>Mucoromycota</taxon>
        <taxon>Mucoromycotina</taxon>
        <taxon>Mucoromycetes</taxon>
        <taxon>Mucorales</taxon>
        <taxon>Mucorineae</taxon>
        <taxon>Rhizopodaceae</taxon>
        <taxon>Rhizopus</taxon>
    </lineage>
</organism>
<dbReference type="Gene3D" id="3.30.70.1020">
    <property type="entry name" value="Trehalose-6-phosphate phosphatase related protein, domain 2"/>
    <property type="match status" value="1"/>
</dbReference>
<evidence type="ECO:0008006" key="5">
    <source>
        <dbReference type="Google" id="ProtNLM"/>
    </source>
</evidence>
<dbReference type="PANTHER" id="PTHR10788">
    <property type="entry name" value="TREHALOSE-6-PHOSPHATE SYNTHASE"/>
    <property type="match status" value="1"/>
</dbReference>
<dbReference type="InterPro" id="IPR001830">
    <property type="entry name" value="Glyco_trans_20"/>
</dbReference>
<dbReference type="Pfam" id="PF00982">
    <property type="entry name" value="Glyco_transf_20"/>
    <property type="match status" value="1"/>
</dbReference>
<dbReference type="InterPro" id="IPR003337">
    <property type="entry name" value="Trehalose_PPase"/>
</dbReference>
<dbReference type="EMBL" id="KV921358">
    <property type="protein sequence ID" value="ORE17352.1"/>
    <property type="molecule type" value="Genomic_DNA"/>
</dbReference>
<evidence type="ECO:0000313" key="3">
    <source>
        <dbReference type="EMBL" id="ORE17352.1"/>
    </source>
</evidence>
<evidence type="ECO:0000256" key="1">
    <source>
        <dbReference type="ARBA" id="ARBA00005409"/>
    </source>
</evidence>
<gene>
    <name evidence="3" type="ORF">BCV71DRAFT_269917</name>
</gene>
<dbReference type="InterPro" id="IPR036412">
    <property type="entry name" value="HAD-like_sf"/>
</dbReference>
<reference evidence="3 4" key="1">
    <citation type="journal article" date="2016" name="Proc. Natl. Acad. Sci. U.S.A.">
        <title>Lipid metabolic changes in an early divergent fungus govern the establishment of a mutualistic symbiosis with endobacteria.</title>
        <authorList>
            <person name="Lastovetsky O.A."/>
            <person name="Gaspar M.L."/>
            <person name="Mondo S.J."/>
            <person name="LaButti K.M."/>
            <person name="Sandor L."/>
            <person name="Grigoriev I.V."/>
            <person name="Henry S.A."/>
            <person name="Pawlowska T.E."/>
        </authorList>
    </citation>
    <scope>NUCLEOTIDE SEQUENCE [LARGE SCALE GENOMIC DNA]</scope>
    <source>
        <strain evidence="3 4">ATCC 11559</strain>
    </source>
</reference>
<dbReference type="InterPro" id="IPR023214">
    <property type="entry name" value="HAD_sf"/>
</dbReference>
<dbReference type="Gene3D" id="3.40.50.2000">
    <property type="entry name" value="Glycogen Phosphorylase B"/>
    <property type="match status" value="2"/>
</dbReference>
<dbReference type="OMA" id="GWEFSWD"/>
<accession>A0A0A1NEQ6</accession>
<dbReference type="GO" id="GO:0005829">
    <property type="term" value="C:cytosol"/>
    <property type="evidence" value="ECO:0007669"/>
    <property type="project" value="TreeGrafter"/>
</dbReference>
<evidence type="ECO:0000313" key="4">
    <source>
        <dbReference type="Proteomes" id="UP000242381"/>
    </source>
</evidence>
<dbReference type="PANTHER" id="PTHR10788:SF123">
    <property type="entry name" value="TREHALOSE-PHOSPHATASE"/>
    <property type="match status" value="1"/>
</dbReference>
<dbReference type="GO" id="GO:0004805">
    <property type="term" value="F:trehalose-phosphatase activity"/>
    <property type="evidence" value="ECO:0007669"/>
    <property type="project" value="TreeGrafter"/>
</dbReference>
<dbReference type="VEuPathDB" id="FungiDB:BCV72DRAFT_133470"/>
<dbReference type="Proteomes" id="UP000242381">
    <property type="component" value="Unassembled WGS sequence"/>
</dbReference>
<dbReference type="SUPFAM" id="SSF53756">
    <property type="entry name" value="UDP-Glycosyltransferase/glycogen phosphorylase"/>
    <property type="match status" value="1"/>
</dbReference>
<dbReference type="Pfam" id="PF02358">
    <property type="entry name" value="Trehalose_PPase"/>
    <property type="match status" value="1"/>
</dbReference>
<dbReference type="CDD" id="cd03788">
    <property type="entry name" value="GT20_TPS"/>
    <property type="match status" value="1"/>
</dbReference>